<evidence type="ECO:0000313" key="3">
    <source>
        <dbReference type="EMBL" id="MFC6996752.1"/>
    </source>
</evidence>
<keyword evidence="1 3" id="KW-0808">Transferase</keyword>
<dbReference type="PROSITE" id="PS51186">
    <property type="entry name" value="GNAT"/>
    <property type="match status" value="1"/>
</dbReference>
<dbReference type="Proteomes" id="UP001596405">
    <property type="component" value="Unassembled WGS sequence"/>
</dbReference>
<dbReference type="InterPro" id="IPR016181">
    <property type="entry name" value="Acyl_CoA_acyltransferase"/>
</dbReference>
<sequence length="160" mass="18049">MTTTASAPAVSIIDYTPAHATHFRSLNQAWIERYFEMEELDHKSLGDPDGYIISKGGHIFMAEYNSEVVGTCALIKVNDITFELAKMAVTDKVQGLKIGKRLGEAAIQKAKELGAETLFLVSNRRLETALHLYHRLGFVEVPEDLQEYKRADIKMEMFLK</sequence>
<comment type="caution">
    <text evidence="3">The sequence shown here is derived from an EMBL/GenBank/DDBJ whole genome shotgun (WGS) entry which is preliminary data.</text>
</comment>
<dbReference type="Gene3D" id="3.40.630.30">
    <property type="match status" value="1"/>
</dbReference>
<dbReference type="GO" id="GO:0016746">
    <property type="term" value="F:acyltransferase activity"/>
    <property type="evidence" value="ECO:0007669"/>
    <property type="project" value="UniProtKB-KW"/>
</dbReference>
<name>A0ABW2DFU9_9BACT</name>
<dbReference type="InterPro" id="IPR000182">
    <property type="entry name" value="GNAT_dom"/>
</dbReference>
<keyword evidence="4" id="KW-1185">Reference proteome</keyword>
<evidence type="ECO:0000313" key="4">
    <source>
        <dbReference type="Proteomes" id="UP001596405"/>
    </source>
</evidence>
<feature type="domain" description="N-acetyltransferase" evidence="2">
    <location>
        <begin position="21"/>
        <end position="160"/>
    </location>
</feature>
<dbReference type="RefSeq" id="WP_066623731.1">
    <property type="nucleotide sequence ID" value="NZ_JBHSYQ010000003.1"/>
</dbReference>
<dbReference type="EC" id="2.3.-.-" evidence="3"/>
<keyword evidence="3" id="KW-0012">Acyltransferase</keyword>
<evidence type="ECO:0000259" key="2">
    <source>
        <dbReference type="PROSITE" id="PS51186"/>
    </source>
</evidence>
<dbReference type="SUPFAM" id="SSF55729">
    <property type="entry name" value="Acyl-CoA N-acyltransferases (Nat)"/>
    <property type="match status" value="1"/>
</dbReference>
<dbReference type="CDD" id="cd04301">
    <property type="entry name" value="NAT_SF"/>
    <property type="match status" value="1"/>
</dbReference>
<protein>
    <submittedName>
        <fullName evidence="3">GNAT family N-acetyltransferase</fullName>
        <ecNumber evidence="3">2.3.-.-</ecNumber>
    </submittedName>
</protein>
<organism evidence="3 4">
    <name type="scientific">Rufibacter roseus</name>
    <dbReference type="NCBI Taxonomy" id="1567108"/>
    <lineage>
        <taxon>Bacteria</taxon>
        <taxon>Pseudomonadati</taxon>
        <taxon>Bacteroidota</taxon>
        <taxon>Cytophagia</taxon>
        <taxon>Cytophagales</taxon>
        <taxon>Hymenobacteraceae</taxon>
        <taxon>Rufibacter</taxon>
    </lineage>
</organism>
<dbReference type="InterPro" id="IPR050769">
    <property type="entry name" value="NAT_camello-type"/>
</dbReference>
<proteinExistence type="predicted"/>
<dbReference type="Pfam" id="PF00583">
    <property type="entry name" value="Acetyltransf_1"/>
    <property type="match status" value="1"/>
</dbReference>
<accession>A0ABW2DFU9</accession>
<gene>
    <name evidence="3" type="ORF">ACFQHR_03910</name>
</gene>
<dbReference type="EMBL" id="JBHSYQ010000003">
    <property type="protein sequence ID" value="MFC6996752.1"/>
    <property type="molecule type" value="Genomic_DNA"/>
</dbReference>
<dbReference type="PANTHER" id="PTHR13947">
    <property type="entry name" value="GNAT FAMILY N-ACETYLTRANSFERASE"/>
    <property type="match status" value="1"/>
</dbReference>
<reference evidence="4" key="1">
    <citation type="journal article" date="2019" name="Int. J. Syst. Evol. Microbiol.">
        <title>The Global Catalogue of Microorganisms (GCM) 10K type strain sequencing project: providing services to taxonomists for standard genome sequencing and annotation.</title>
        <authorList>
            <consortium name="The Broad Institute Genomics Platform"/>
            <consortium name="The Broad Institute Genome Sequencing Center for Infectious Disease"/>
            <person name="Wu L."/>
            <person name="Ma J."/>
        </authorList>
    </citation>
    <scope>NUCLEOTIDE SEQUENCE [LARGE SCALE GENOMIC DNA]</scope>
    <source>
        <strain evidence="4">CGMCC 4.7393</strain>
    </source>
</reference>
<evidence type="ECO:0000256" key="1">
    <source>
        <dbReference type="ARBA" id="ARBA00022679"/>
    </source>
</evidence>
<dbReference type="PANTHER" id="PTHR13947:SF37">
    <property type="entry name" value="LD18367P"/>
    <property type="match status" value="1"/>
</dbReference>